<sequence length="66" mass="7774">MTLLQPYERPPELFGGYERNRQSDRSMQYFSTAANNDVEFSIIRSRKLFVNYPLYPVRSDLITGHS</sequence>
<dbReference type="AlphaFoldDB" id="A0A6J4P539"/>
<gene>
    <name evidence="1" type="ORF">AVDCRST_MAG84-6389</name>
</gene>
<evidence type="ECO:0000313" key="1">
    <source>
        <dbReference type="EMBL" id="CAA9406499.1"/>
    </source>
</evidence>
<protein>
    <submittedName>
        <fullName evidence="1">Uncharacterized protein</fullName>
    </submittedName>
</protein>
<accession>A0A6J4P539</accession>
<organism evidence="1">
    <name type="scientific">uncultured Microcoleus sp</name>
    <dbReference type="NCBI Taxonomy" id="259945"/>
    <lineage>
        <taxon>Bacteria</taxon>
        <taxon>Bacillati</taxon>
        <taxon>Cyanobacteriota</taxon>
        <taxon>Cyanophyceae</taxon>
        <taxon>Oscillatoriophycideae</taxon>
        <taxon>Oscillatoriales</taxon>
        <taxon>Microcoleaceae</taxon>
        <taxon>Microcoleus</taxon>
        <taxon>environmental samples</taxon>
    </lineage>
</organism>
<dbReference type="EMBL" id="CADCTZ010001581">
    <property type="protein sequence ID" value="CAA9406499.1"/>
    <property type="molecule type" value="Genomic_DNA"/>
</dbReference>
<name>A0A6J4P539_9CYAN</name>
<proteinExistence type="predicted"/>
<reference evidence="1" key="1">
    <citation type="submission" date="2020-02" db="EMBL/GenBank/DDBJ databases">
        <authorList>
            <person name="Meier V. D."/>
        </authorList>
    </citation>
    <scope>NUCLEOTIDE SEQUENCE</scope>
    <source>
        <strain evidence="1">AVDCRST_MAG84</strain>
    </source>
</reference>